<comment type="caution">
    <text evidence="1">The sequence shown here is derived from an EMBL/GenBank/DDBJ whole genome shotgun (WGS) entry which is preliminary data.</text>
</comment>
<reference evidence="1 2" key="1">
    <citation type="submission" date="2017-10" db="EMBL/GenBank/DDBJ databases">
        <title>Bacillus sp. nov., a halophilic bacterium isolated from a Yangshapao Lake.</title>
        <authorList>
            <person name="Wang H."/>
        </authorList>
    </citation>
    <scope>NUCLEOTIDE SEQUENCE [LARGE SCALE GENOMIC DNA]</scope>
    <source>
        <strain evidence="1 2">YSP-3</strain>
    </source>
</reference>
<dbReference type="Proteomes" id="UP000248066">
    <property type="component" value="Unassembled WGS sequence"/>
</dbReference>
<evidence type="ECO:0000313" key="1">
    <source>
        <dbReference type="EMBL" id="PYZ98605.1"/>
    </source>
</evidence>
<dbReference type="InterPro" id="IPR020372">
    <property type="entry name" value="Competence_ComGG"/>
</dbReference>
<organism evidence="1 2">
    <name type="scientific">Alteribacter lacisalsi</name>
    <dbReference type="NCBI Taxonomy" id="2045244"/>
    <lineage>
        <taxon>Bacteria</taxon>
        <taxon>Bacillati</taxon>
        <taxon>Bacillota</taxon>
        <taxon>Bacilli</taxon>
        <taxon>Bacillales</taxon>
        <taxon>Bacillaceae</taxon>
        <taxon>Alteribacter</taxon>
    </lineage>
</organism>
<name>A0A2W0HM11_9BACI</name>
<proteinExistence type="predicted"/>
<sequence length="149" mass="16494">MEVFLSAYLRTLPAKGRAVNMNNKGYILLFTVAFLFLLSAAILQAAIVIEQERQFNFFHREMVTVDHLILTGTAHVTELILFSEGDTLASGKLQTGSGSIWYRVDTESDMLRSIRLDAVTTGGTNRSASFRLNMETGAVTDWREGSAAQ</sequence>
<gene>
    <name evidence="1" type="ORF">CR205_08495</name>
</gene>
<protein>
    <recommendedName>
        <fullName evidence="3">Competence protein ComGG</fullName>
    </recommendedName>
</protein>
<evidence type="ECO:0000313" key="2">
    <source>
        <dbReference type="Proteomes" id="UP000248066"/>
    </source>
</evidence>
<accession>A0A2W0HM11</accession>
<evidence type="ECO:0008006" key="3">
    <source>
        <dbReference type="Google" id="ProtNLM"/>
    </source>
</evidence>
<keyword evidence="2" id="KW-1185">Reference proteome</keyword>
<dbReference type="AlphaFoldDB" id="A0A2W0HM11"/>
<dbReference type="Pfam" id="PF14173">
    <property type="entry name" value="ComGG"/>
    <property type="match status" value="1"/>
</dbReference>
<dbReference type="EMBL" id="PDOF01000001">
    <property type="protein sequence ID" value="PYZ98605.1"/>
    <property type="molecule type" value="Genomic_DNA"/>
</dbReference>